<accession>A0A9W7DPX8</accession>
<proteinExistence type="predicted"/>
<dbReference type="InterPro" id="IPR003582">
    <property type="entry name" value="ShKT_dom"/>
</dbReference>
<dbReference type="OrthoDB" id="291007at2759"/>
<sequence length="316" mass="35011">MKLLNLAISTALIFNQALGFAEFKDGNNDLPIDGNTDSPDPDSSKQCYNPYGDNGMCNEWASYDQCNINPGFMRTGCAEACGSCEDPCAHRLPTLGIWQEQVTQVFNAVYPEVFYNNSMFFTMEAIAPAYGEGWWEMDEYSQTNAARDYYLGAVGITPEVAATMSAEDLDIAVEQAIIGGYAQSEGITLDSSDTYSAYEQIKVHEACKAGFCDALGYANLDGYAVYEGIRMGVLYPSIEAIEADYEIHDIFYAALAGDLDRYSVYETLMRDDDLTLLFQVSDTYQFDPAVHGCTADHGCRWTYNALYDYGGYCTQD</sequence>
<keyword evidence="1" id="KW-0732">Signal</keyword>
<feature type="chain" id="PRO_5040916833" description="ShKT domain-containing protein" evidence="1">
    <location>
        <begin position="20"/>
        <end position="316"/>
    </location>
</feature>
<dbReference type="Proteomes" id="UP001165082">
    <property type="component" value="Unassembled WGS sequence"/>
</dbReference>
<dbReference type="EMBL" id="BRXZ01001962">
    <property type="protein sequence ID" value="GMH50928.1"/>
    <property type="molecule type" value="Genomic_DNA"/>
</dbReference>
<feature type="signal peptide" evidence="1">
    <location>
        <begin position="1"/>
        <end position="19"/>
    </location>
</feature>
<gene>
    <name evidence="3" type="ORF">TrRE_jg1872</name>
</gene>
<organism evidence="3 4">
    <name type="scientific">Triparma retinervis</name>
    <dbReference type="NCBI Taxonomy" id="2557542"/>
    <lineage>
        <taxon>Eukaryota</taxon>
        <taxon>Sar</taxon>
        <taxon>Stramenopiles</taxon>
        <taxon>Ochrophyta</taxon>
        <taxon>Bolidophyceae</taxon>
        <taxon>Parmales</taxon>
        <taxon>Triparmaceae</taxon>
        <taxon>Triparma</taxon>
    </lineage>
</organism>
<evidence type="ECO:0000256" key="1">
    <source>
        <dbReference type="SAM" id="SignalP"/>
    </source>
</evidence>
<comment type="caution">
    <text evidence="3">The sequence shown here is derived from an EMBL/GenBank/DDBJ whole genome shotgun (WGS) entry which is preliminary data.</text>
</comment>
<name>A0A9W7DPX8_9STRA</name>
<dbReference type="AlphaFoldDB" id="A0A9W7DPX8"/>
<evidence type="ECO:0000313" key="4">
    <source>
        <dbReference type="Proteomes" id="UP001165082"/>
    </source>
</evidence>
<protein>
    <recommendedName>
        <fullName evidence="2">ShKT domain-containing protein</fullName>
    </recommendedName>
</protein>
<evidence type="ECO:0000259" key="2">
    <source>
        <dbReference type="Pfam" id="PF01549"/>
    </source>
</evidence>
<feature type="domain" description="ShKT" evidence="2">
    <location>
        <begin position="46"/>
        <end position="84"/>
    </location>
</feature>
<evidence type="ECO:0000313" key="3">
    <source>
        <dbReference type="EMBL" id="GMH50928.1"/>
    </source>
</evidence>
<reference evidence="3" key="1">
    <citation type="submission" date="2022-07" db="EMBL/GenBank/DDBJ databases">
        <title>Genome analysis of Parmales, a sister group of diatoms, reveals the evolutionary specialization of diatoms from phago-mixotrophs to photoautotrophs.</title>
        <authorList>
            <person name="Ban H."/>
            <person name="Sato S."/>
            <person name="Yoshikawa S."/>
            <person name="Kazumasa Y."/>
            <person name="Nakamura Y."/>
            <person name="Ichinomiya M."/>
            <person name="Saitoh K."/>
            <person name="Sato N."/>
            <person name="Blanc-Mathieu R."/>
            <person name="Endo H."/>
            <person name="Kuwata A."/>
            <person name="Ogata H."/>
        </authorList>
    </citation>
    <scope>NUCLEOTIDE SEQUENCE</scope>
</reference>
<dbReference type="Pfam" id="PF01549">
    <property type="entry name" value="ShK"/>
    <property type="match status" value="1"/>
</dbReference>
<keyword evidence="4" id="KW-1185">Reference proteome</keyword>